<feature type="coiled-coil region" evidence="1">
    <location>
        <begin position="365"/>
        <end position="399"/>
    </location>
</feature>
<gene>
    <name evidence="3" type="ORF">LPJ61_001006</name>
</gene>
<feature type="compositionally biased region" description="Acidic residues" evidence="2">
    <location>
        <begin position="124"/>
        <end position="133"/>
    </location>
</feature>
<comment type="caution">
    <text evidence="3">The sequence shown here is derived from an EMBL/GenBank/DDBJ whole genome shotgun (WGS) entry which is preliminary data.</text>
</comment>
<feature type="region of interest" description="Disordered" evidence="2">
    <location>
        <begin position="243"/>
        <end position="275"/>
    </location>
</feature>
<dbReference type="EMBL" id="JANBOI010000068">
    <property type="protein sequence ID" value="KAJ1734555.1"/>
    <property type="molecule type" value="Genomic_DNA"/>
</dbReference>
<keyword evidence="1" id="KW-0175">Coiled coil</keyword>
<keyword evidence="4" id="KW-1185">Reference proteome</keyword>
<proteinExistence type="predicted"/>
<dbReference type="OrthoDB" id="5596221at2759"/>
<evidence type="ECO:0000313" key="3">
    <source>
        <dbReference type="EMBL" id="KAJ1734555.1"/>
    </source>
</evidence>
<evidence type="ECO:0000313" key="4">
    <source>
        <dbReference type="Proteomes" id="UP001143981"/>
    </source>
</evidence>
<feature type="compositionally biased region" description="Acidic residues" evidence="2">
    <location>
        <begin position="259"/>
        <end position="275"/>
    </location>
</feature>
<feature type="compositionally biased region" description="Basic residues" evidence="2">
    <location>
        <begin position="79"/>
        <end position="94"/>
    </location>
</feature>
<feature type="compositionally biased region" description="Low complexity" evidence="2">
    <location>
        <begin position="454"/>
        <end position="472"/>
    </location>
</feature>
<feature type="region of interest" description="Disordered" evidence="2">
    <location>
        <begin position="1"/>
        <end position="134"/>
    </location>
</feature>
<dbReference type="AlphaFoldDB" id="A0A9W7YHS3"/>
<reference evidence="3" key="1">
    <citation type="submission" date="2022-07" db="EMBL/GenBank/DDBJ databases">
        <title>Phylogenomic reconstructions and comparative analyses of Kickxellomycotina fungi.</title>
        <authorList>
            <person name="Reynolds N.K."/>
            <person name="Stajich J.E."/>
            <person name="Barry K."/>
            <person name="Grigoriev I.V."/>
            <person name="Crous P."/>
            <person name="Smith M.E."/>
        </authorList>
    </citation>
    <scope>NUCLEOTIDE SEQUENCE</scope>
    <source>
        <strain evidence="3">BCRC 34381</strain>
    </source>
</reference>
<organism evidence="3 4">
    <name type="scientific">Coemansia biformis</name>
    <dbReference type="NCBI Taxonomy" id="1286918"/>
    <lineage>
        <taxon>Eukaryota</taxon>
        <taxon>Fungi</taxon>
        <taxon>Fungi incertae sedis</taxon>
        <taxon>Zoopagomycota</taxon>
        <taxon>Kickxellomycotina</taxon>
        <taxon>Kickxellomycetes</taxon>
        <taxon>Kickxellales</taxon>
        <taxon>Kickxellaceae</taxon>
        <taxon>Coemansia</taxon>
    </lineage>
</organism>
<feature type="compositionally biased region" description="Acidic residues" evidence="2">
    <location>
        <begin position="14"/>
        <end position="28"/>
    </location>
</feature>
<protein>
    <submittedName>
        <fullName evidence="3">Uncharacterized protein</fullName>
    </submittedName>
</protein>
<evidence type="ECO:0000256" key="1">
    <source>
        <dbReference type="SAM" id="Coils"/>
    </source>
</evidence>
<feature type="region of interest" description="Disordered" evidence="2">
    <location>
        <begin position="151"/>
        <end position="177"/>
    </location>
</feature>
<name>A0A9W7YHS3_9FUNG</name>
<feature type="compositionally biased region" description="Low complexity" evidence="2">
    <location>
        <begin position="158"/>
        <end position="175"/>
    </location>
</feature>
<accession>A0A9W7YHS3</accession>
<sequence length="512" mass="54941">MSMDSGDEAAAPADDGDGDGGEEEEEEAAAERMTTRQDTNPGRRRALQRLMAAIREGEFDTDVSGSEPESKAAPATRTKATRRSRRRSTRSQRAKVREGNGSDSDYVQNADQEDEDDGVRAEESDAADELELLADDRLKKTEKKLILKFKKAGRDKAAAGAGSGSTTTTNGATSSELRLEDIDWSEFDLKSINEILARREALRKRRRKDAMAAADEAGDGEITTAKLKKSSLAPPPLLLERVRGQASAGQAVARRDEREEGEEEGAIGEEGGETFLGDDEAMDIEGEEPVAFVGLFDDGAEAAPAASGSLLHLPPRALPVSSEDLAQDGAYEAGVASRPARLGRPHPALIRNMADRHLGADKDMRIVLQYELQQEETLLKDLQAEIVDKLLKLQAEERLLRLIVKKDFELPDDAHVDETAAMDTAYGGLNDADMNVLQGALDTLHSMDVDQANDSGSESDSSLSGMSSGSGSSDDDVQDEELTRGALSRMLRGFKSNGGQADDDSSGASDGS</sequence>
<dbReference type="Proteomes" id="UP001143981">
    <property type="component" value="Unassembled WGS sequence"/>
</dbReference>
<feature type="compositionally biased region" description="Polar residues" evidence="2">
    <location>
        <begin position="101"/>
        <end position="110"/>
    </location>
</feature>
<evidence type="ECO:0000256" key="2">
    <source>
        <dbReference type="SAM" id="MobiDB-lite"/>
    </source>
</evidence>
<feature type="region of interest" description="Disordered" evidence="2">
    <location>
        <begin position="449"/>
        <end position="512"/>
    </location>
</feature>